<keyword evidence="5 7" id="KW-1133">Transmembrane helix</keyword>
<keyword evidence="2 7" id="KW-0813">Transport</keyword>
<evidence type="ECO:0000256" key="4">
    <source>
        <dbReference type="ARBA" id="ARBA00022692"/>
    </source>
</evidence>
<reference evidence="9 10" key="1">
    <citation type="submission" date="2019-11" db="EMBL/GenBank/DDBJ databases">
        <authorList>
            <person name="Criscuolo A."/>
        </authorList>
    </citation>
    <scope>NUCLEOTIDE SEQUENCE [LARGE SCALE GENOMIC DNA]</scope>
    <source>
        <strain evidence="9">CIP111667</strain>
    </source>
</reference>
<comment type="subcellular location">
    <subcellularLocation>
        <location evidence="1 7">Cell membrane</location>
        <topology evidence="1 7">Multi-pass membrane protein</topology>
    </subcellularLocation>
</comment>
<dbReference type="SUPFAM" id="SSF161098">
    <property type="entry name" value="MetI-like"/>
    <property type="match status" value="1"/>
</dbReference>
<keyword evidence="3" id="KW-1003">Cell membrane</keyword>
<sequence length="262" mass="28850">MVVALVLSFTRYDIPAPPEFIGVDNYVEAFTSRSFQRAVLNTLFLTIVAVPTAMIIALVIAVLLNQGMRWQGFFRTAVFLPHITATVAVAVLWLWIFNPDHTGLLNRIIGTIGLGPVSWLGSTEWAMPSVIVMYIWQSIGIKMLIYLAALQGLPPEVGEAARLDGANSLERFWYMTVPLLRPATFFVLVISVISSFQVFDQIYILTSGGPANATTVMTYQIYQSAFQASRMGYASAQSIVLFVVLIILAIVSRRIVGGTDAH</sequence>
<evidence type="ECO:0000256" key="6">
    <source>
        <dbReference type="ARBA" id="ARBA00023136"/>
    </source>
</evidence>
<proteinExistence type="inferred from homology"/>
<dbReference type="Gene3D" id="1.10.3720.10">
    <property type="entry name" value="MetI-like"/>
    <property type="match status" value="1"/>
</dbReference>
<evidence type="ECO:0000313" key="9">
    <source>
        <dbReference type="EMBL" id="VZO35999.1"/>
    </source>
</evidence>
<evidence type="ECO:0000256" key="3">
    <source>
        <dbReference type="ARBA" id="ARBA00022475"/>
    </source>
</evidence>
<keyword evidence="4 7" id="KW-0812">Transmembrane</keyword>
<comment type="caution">
    <text evidence="9">The sequence shown here is derived from an EMBL/GenBank/DDBJ whole genome shotgun (WGS) entry which is preliminary data.</text>
</comment>
<dbReference type="GO" id="GO:0055085">
    <property type="term" value="P:transmembrane transport"/>
    <property type="evidence" value="ECO:0007669"/>
    <property type="project" value="InterPro"/>
</dbReference>
<feature type="transmembrane region" description="Helical" evidence="7">
    <location>
        <begin position="202"/>
        <end position="222"/>
    </location>
</feature>
<dbReference type="PANTHER" id="PTHR30193">
    <property type="entry name" value="ABC TRANSPORTER PERMEASE PROTEIN"/>
    <property type="match status" value="1"/>
</dbReference>
<dbReference type="Proteomes" id="UP000419743">
    <property type="component" value="Unassembled WGS sequence"/>
</dbReference>
<accession>A0A7M4DGF6</accession>
<organism evidence="9 10">
    <name type="scientific">Occultella aeris</name>
    <dbReference type="NCBI Taxonomy" id="2761496"/>
    <lineage>
        <taxon>Bacteria</taxon>
        <taxon>Bacillati</taxon>
        <taxon>Actinomycetota</taxon>
        <taxon>Actinomycetes</taxon>
        <taxon>Micrococcales</taxon>
        <taxon>Ruaniaceae</taxon>
        <taxon>Occultella</taxon>
    </lineage>
</organism>
<evidence type="ECO:0000256" key="2">
    <source>
        <dbReference type="ARBA" id="ARBA00022448"/>
    </source>
</evidence>
<gene>
    <name evidence="9" type="primary">araP_1</name>
    <name evidence="9" type="ORF">HALOF300_01203</name>
</gene>
<dbReference type="InterPro" id="IPR035906">
    <property type="entry name" value="MetI-like_sf"/>
</dbReference>
<protein>
    <submittedName>
        <fullName evidence="9">L-arabinose transport system permease protein AraP</fullName>
    </submittedName>
</protein>
<feature type="transmembrane region" description="Helical" evidence="7">
    <location>
        <begin position="234"/>
        <end position="256"/>
    </location>
</feature>
<name>A0A7M4DGF6_9MICO</name>
<comment type="similarity">
    <text evidence="7">Belongs to the binding-protein-dependent transport system permease family.</text>
</comment>
<keyword evidence="6 7" id="KW-0472">Membrane</keyword>
<evidence type="ECO:0000313" key="10">
    <source>
        <dbReference type="Proteomes" id="UP000419743"/>
    </source>
</evidence>
<dbReference type="Pfam" id="PF00528">
    <property type="entry name" value="BPD_transp_1"/>
    <property type="match status" value="1"/>
</dbReference>
<dbReference type="EMBL" id="CACRYJ010000017">
    <property type="protein sequence ID" value="VZO35999.1"/>
    <property type="molecule type" value="Genomic_DNA"/>
</dbReference>
<feature type="transmembrane region" description="Helical" evidence="7">
    <location>
        <begin position="76"/>
        <end position="97"/>
    </location>
</feature>
<dbReference type="AlphaFoldDB" id="A0A7M4DGF6"/>
<evidence type="ECO:0000259" key="8">
    <source>
        <dbReference type="PROSITE" id="PS50928"/>
    </source>
</evidence>
<evidence type="ECO:0000256" key="7">
    <source>
        <dbReference type="RuleBase" id="RU363032"/>
    </source>
</evidence>
<feature type="transmembrane region" description="Helical" evidence="7">
    <location>
        <begin position="43"/>
        <end position="64"/>
    </location>
</feature>
<dbReference type="GO" id="GO:0005886">
    <property type="term" value="C:plasma membrane"/>
    <property type="evidence" value="ECO:0007669"/>
    <property type="project" value="UniProtKB-SubCell"/>
</dbReference>
<dbReference type="InterPro" id="IPR051393">
    <property type="entry name" value="ABC_transporter_permease"/>
</dbReference>
<dbReference type="InterPro" id="IPR000515">
    <property type="entry name" value="MetI-like"/>
</dbReference>
<feature type="transmembrane region" description="Helical" evidence="7">
    <location>
        <begin position="172"/>
        <end position="196"/>
    </location>
</feature>
<feature type="domain" description="ABC transmembrane type-1" evidence="8">
    <location>
        <begin position="39"/>
        <end position="252"/>
    </location>
</feature>
<evidence type="ECO:0000256" key="1">
    <source>
        <dbReference type="ARBA" id="ARBA00004651"/>
    </source>
</evidence>
<dbReference type="PROSITE" id="PS50928">
    <property type="entry name" value="ABC_TM1"/>
    <property type="match status" value="1"/>
</dbReference>
<dbReference type="PANTHER" id="PTHR30193:SF41">
    <property type="entry name" value="DIACETYLCHITOBIOSE UPTAKE SYSTEM PERMEASE PROTEIN NGCF"/>
    <property type="match status" value="1"/>
</dbReference>
<keyword evidence="10" id="KW-1185">Reference proteome</keyword>
<dbReference type="CDD" id="cd06261">
    <property type="entry name" value="TM_PBP2"/>
    <property type="match status" value="1"/>
</dbReference>
<evidence type="ECO:0000256" key="5">
    <source>
        <dbReference type="ARBA" id="ARBA00022989"/>
    </source>
</evidence>